<evidence type="ECO:0000259" key="2">
    <source>
        <dbReference type="Pfam" id="PF01408"/>
    </source>
</evidence>
<dbReference type="SUPFAM" id="SSF51735">
    <property type="entry name" value="NAD(P)-binding Rossmann-fold domains"/>
    <property type="match status" value="1"/>
</dbReference>
<dbReference type="AlphaFoldDB" id="A0A5Q2RGL6"/>
<dbReference type="Pfam" id="PF22725">
    <property type="entry name" value="GFO_IDH_MocA_C3"/>
    <property type="match status" value="1"/>
</dbReference>
<dbReference type="Pfam" id="PF01408">
    <property type="entry name" value="GFO_IDH_MocA"/>
    <property type="match status" value="1"/>
</dbReference>
<evidence type="ECO:0000313" key="5">
    <source>
        <dbReference type="Proteomes" id="UP000334019"/>
    </source>
</evidence>
<feature type="domain" description="Gfo/Idh/MocA-like oxidoreductase N-terminal" evidence="2">
    <location>
        <begin position="10"/>
        <end position="128"/>
    </location>
</feature>
<organism evidence="4 5">
    <name type="scientific">Actinomarinicola tropica</name>
    <dbReference type="NCBI Taxonomy" id="2789776"/>
    <lineage>
        <taxon>Bacteria</taxon>
        <taxon>Bacillati</taxon>
        <taxon>Actinomycetota</taxon>
        <taxon>Acidimicrobiia</taxon>
        <taxon>Acidimicrobiales</taxon>
        <taxon>Iamiaceae</taxon>
        <taxon>Actinomarinicola</taxon>
    </lineage>
</organism>
<dbReference type="InterPro" id="IPR055170">
    <property type="entry name" value="GFO_IDH_MocA-like_dom"/>
</dbReference>
<dbReference type="RefSeq" id="WP_153760064.1">
    <property type="nucleotide sequence ID" value="NZ_CP045851.1"/>
</dbReference>
<dbReference type="PANTHER" id="PTHR43818">
    <property type="entry name" value="BCDNA.GH03377"/>
    <property type="match status" value="1"/>
</dbReference>
<dbReference type="Gene3D" id="3.40.50.720">
    <property type="entry name" value="NAD(P)-binding Rossmann-like Domain"/>
    <property type="match status" value="1"/>
</dbReference>
<dbReference type="Gene3D" id="3.30.360.10">
    <property type="entry name" value="Dihydrodipicolinate Reductase, domain 2"/>
    <property type="match status" value="1"/>
</dbReference>
<evidence type="ECO:0008006" key="6">
    <source>
        <dbReference type="Google" id="ProtNLM"/>
    </source>
</evidence>
<dbReference type="PANTHER" id="PTHR43818:SF11">
    <property type="entry name" value="BCDNA.GH03377"/>
    <property type="match status" value="1"/>
</dbReference>
<name>A0A5Q2RGL6_9ACTN</name>
<evidence type="ECO:0000313" key="4">
    <source>
        <dbReference type="EMBL" id="QGG95958.1"/>
    </source>
</evidence>
<sequence>MTTQTSGEAVRIGIIGCGDIARRVHVPALSAAGARVIRFASTDIADAEEAARRSGQPDSMTSDEWRHVTASVHIDAVDICTPNHLHADMAMAAMETGKHVLVESPMALTAAQADAMLKVAARKGVTLVPAMSVRFIGPYAAMIDAARSGAVGEVRSVEIAFGHHGPERLNPGATWYLDKEKAGGGPLMELGTSQIDLLRTALEREVVQVSAVTLGRRGGVEERAEARLTFEGGASAQLRCGWTGPENLWRMVGTDGTLELDASTPPQLVRPDGTSERLAIPEVPSIEGVFVAAVARGEQPPVTAMDGRAAVAVIEAAYASSAAGEPVEVTRPAW</sequence>
<accession>A0A5Q2RGL6</accession>
<proteinExistence type="predicted"/>
<dbReference type="Proteomes" id="UP000334019">
    <property type="component" value="Chromosome"/>
</dbReference>
<dbReference type="GO" id="GO:0016491">
    <property type="term" value="F:oxidoreductase activity"/>
    <property type="evidence" value="ECO:0007669"/>
    <property type="project" value="UniProtKB-KW"/>
</dbReference>
<evidence type="ECO:0000259" key="3">
    <source>
        <dbReference type="Pfam" id="PF22725"/>
    </source>
</evidence>
<keyword evidence="1" id="KW-0560">Oxidoreductase</keyword>
<dbReference type="SUPFAM" id="SSF55347">
    <property type="entry name" value="Glyceraldehyde-3-phosphate dehydrogenase-like, C-terminal domain"/>
    <property type="match status" value="1"/>
</dbReference>
<dbReference type="InterPro" id="IPR036291">
    <property type="entry name" value="NAD(P)-bd_dom_sf"/>
</dbReference>
<dbReference type="InterPro" id="IPR050463">
    <property type="entry name" value="Gfo/Idh/MocA_oxidrdct_glycsds"/>
</dbReference>
<protein>
    <recommendedName>
        <fullName evidence="6">Gfo/Idh/MocA family oxidoreductase</fullName>
    </recommendedName>
</protein>
<gene>
    <name evidence="4" type="ORF">GH723_13090</name>
</gene>
<dbReference type="EMBL" id="CP045851">
    <property type="protein sequence ID" value="QGG95958.1"/>
    <property type="molecule type" value="Genomic_DNA"/>
</dbReference>
<evidence type="ECO:0000256" key="1">
    <source>
        <dbReference type="ARBA" id="ARBA00023002"/>
    </source>
</evidence>
<dbReference type="GO" id="GO:0000166">
    <property type="term" value="F:nucleotide binding"/>
    <property type="evidence" value="ECO:0007669"/>
    <property type="project" value="InterPro"/>
</dbReference>
<dbReference type="KEGG" id="atq:GH723_13090"/>
<dbReference type="InterPro" id="IPR000683">
    <property type="entry name" value="Gfo/Idh/MocA-like_OxRdtase_N"/>
</dbReference>
<reference evidence="4 5" key="1">
    <citation type="submission" date="2019-11" db="EMBL/GenBank/DDBJ databases">
        <authorList>
            <person name="He Y."/>
        </authorList>
    </citation>
    <scope>NUCLEOTIDE SEQUENCE [LARGE SCALE GENOMIC DNA]</scope>
    <source>
        <strain evidence="4 5">SCSIO 58843</strain>
    </source>
</reference>
<keyword evidence="5" id="KW-1185">Reference proteome</keyword>
<feature type="domain" description="GFO/IDH/MocA-like oxidoreductase" evidence="3">
    <location>
        <begin position="140"/>
        <end position="259"/>
    </location>
</feature>